<keyword evidence="5 8" id="KW-0808">Transferase</keyword>
<evidence type="ECO:0000256" key="6">
    <source>
        <dbReference type="ARBA" id="ARBA00022691"/>
    </source>
</evidence>
<evidence type="ECO:0000259" key="9">
    <source>
        <dbReference type="Pfam" id="PF00590"/>
    </source>
</evidence>
<evidence type="ECO:0000313" key="10">
    <source>
        <dbReference type="EMBL" id="RQW64550.1"/>
    </source>
</evidence>
<dbReference type="InterPro" id="IPR014777">
    <property type="entry name" value="4pyrrole_Mease_sub1"/>
</dbReference>
<dbReference type="Pfam" id="PF00590">
    <property type="entry name" value="TP_methylase"/>
    <property type="match status" value="1"/>
</dbReference>
<accession>A0A3N9TJZ5</accession>
<keyword evidence="6" id="KW-0949">S-adenosyl-L-methionine</keyword>
<dbReference type="InterPro" id="IPR003043">
    <property type="entry name" value="Uropor_MeTrfase_CS"/>
</dbReference>
<protein>
    <submittedName>
        <fullName evidence="10">Cobalt-factor II C(20)-methyltransferase</fullName>
        <ecNumber evidence="10">2.1.1.151</ecNumber>
    </submittedName>
</protein>
<dbReference type="Gene3D" id="3.40.1010.10">
    <property type="entry name" value="Cobalt-precorrin-4 Transmethylase, Domain 1"/>
    <property type="match status" value="1"/>
</dbReference>
<dbReference type="GO" id="GO:0043781">
    <property type="term" value="F:cobalt-factor II C20-methyltransferase activity"/>
    <property type="evidence" value="ECO:0007669"/>
    <property type="project" value="UniProtKB-EC"/>
</dbReference>
<dbReference type="AlphaFoldDB" id="A0A3N9TJZ5"/>
<dbReference type="NCBIfam" id="TIGR01467">
    <property type="entry name" value="cobI_cbiL"/>
    <property type="match status" value="1"/>
</dbReference>
<evidence type="ECO:0000256" key="8">
    <source>
        <dbReference type="RuleBase" id="RU003960"/>
    </source>
</evidence>
<comment type="similarity">
    <text evidence="2 7 8">Belongs to the precorrin methyltransferase family.</text>
</comment>
<dbReference type="CDD" id="cd11645">
    <property type="entry name" value="Precorrin_2_C20_MT"/>
    <property type="match status" value="1"/>
</dbReference>
<keyword evidence="4 8" id="KW-0489">Methyltransferase</keyword>
<dbReference type="EC" id="2.1.1.151" evidence="10"/>
<evidence type="ECO:0000256" key="2">
    <source>
        <dbReference type="ARBA" id="ARBA00005879"/>
    </source>
</evidence>
<evidence type="ECO:0000256" key="5">
    <source>
        <dbReference type="ARBA" id="ARBA00022679"/>
    </source>
</evidence>
<reference evidence="10 11" key="1">
    <citation type="submission" date="2018-11" db="EMBL/GenBank/DDBJ databases">
        <title>Vibrio LJC006 sp. nov., isolated from seawater during the bloom of the enteromorpha.</title>
        <authorList>
            <person name="Liang J."/>
        </authorList>
    </citation>
    <scope>NUCLEOTIDE SEQUENCE [LARGE SCALE GENOMIC DNA]</scope>
    <source>
        <strain evidence="10 11">LJC006</strain>
    </source>
</reference>
<keyword evidence="11" id="KW-1185">Reference proteome</keyword>
<dbReference type="GO" id="GO:0030788">
    <property type="term" value="F:precorrin-2 C20-methyltransferase activity"/>
    <property type="evidence" value="ECO:0007669"/>
    <property type="project" value="InterPro"/>
</dbReference>
<name>A0A3N9TJZ5_9VIBR</name>
<comment type="caution">
    <text evidence="10">The sequence shown here is derived from an EMBL/GenBank/DDBJ whole genome shotgun (WGS) entry which is preliminary data.</text>
</comment>
<dbReference type="SUPFAM" id="SSF53790">
    <property type="entry name" value="Tetrapyrrole methylase"/>
    <property type="match status" value="1"/>
</dbReference>
<keyword evidence="3" id="KW-0169">Cobalamin biosynthesis</keyword>
<dbReference type="PROSITE" id="PS00840">
    <property type="entry name" value="SUMT_2"/>
    <property type="match status" value="1"/>
</dbReference>
<dbReference type="Proteomes" id="UP000281112">
    <property type="component" value="Unassembled WGS sequence"/>
</dbReference>
<evidence type="ECO:0000313" key="11">
    <source>
        <dbReference type="Proteomes" id="UP000281112"/>
    </source>
</evidence>
<dbReference type="PANTHER" id="PTHR43467">
    <property type="entry name" value="COBALT-PRECORRIN-2 C(20)-METHYLTRANSFERASE"/>
    <property type="match status" value="1"/>
</dbReference>
<dbReference type="InterPro" id="IPR006364">
    <property type="entry name" value="CobI/CbiL/CobIJ_dom"/>
</dbReference>
<proteinExistence type="inferred from homology"/>
<dbReference type="OrthoDB" id="9804789at2"/>
<dbReference type="PIRSF" id="PIRSF036427">
    <property type="entry name" value="Precrrn-2_mtase"/>
    <property type="match status" value="1"/>
</dbReference>
<dbReference type="PROSITE" id="PS00839">
    <property type="entry name" value="SUMT_1"/>
    <property type="match status" value="1"/>
</dbReference>
<dbReference type="GO" id="GO:0032259">
    <property type="term" value="P:methylation"/>
    <property type="evidence" value="ECO:0007669"/>
    <property type="project" value="UniProtKB-KW"/>
</dbReference>
<dbReference type="GO" id="GO:0009236">
    <property type="term" value="P:cobalamin biosynthetic process"/>
    <property type="evidence" value="ECO:0007669"/>
    <property type="project" value="UniProtKB-UniRule"/>
</dbReference>
<dbReference type="EMBL" id="RJVQ01000001">
    <property type="protein sequence ID" value="RQW64550.1"/>
    <property type="molecule type" value="Genomic_DNA"/>
</dbReference>
<feature type="domain" description="Tetrapyrrole methylase" evidence="9">
    <location>
        <begin position="6"/>
        <end position="214"/>
    </location>
</feature>
<dbReference type="InterPro" id="IPR014776">
    <property type="entry name" value="4pyrrole_Mease_sub2"/>
</dbReference>
<dbReference type="InterPro" id="IPR035996">
    <property type="entry name" value="4pyrrol_Methylase_sf"/>
</dbReference>
<organism evidence="10 11">
    <name type="scientific">Vibrio viridaestus</name>
    <dbReference type="NCBI Taxonomy" id="2487322"/>
    <lineage>
        <taxon>Bacteria</taxon>
        <taxon>Pseudomonadati</taxon>
        <taxon>Pseudomonadota</taxon>
        <taxon>Gammaproteobacteria</taxon>
        <taxon>Vibrionales</taxon>
        <taxon>Vibrionaceae</taxon>
        <taxon>Vibrio</taxon>
    </lineage>
</organism>
<dbReference type="NCBIfam" id="NF004061">
    <property type="entry name" value="PRK05576.1-4"/>
    <property type="match status" value="1"/>
</dbReference>
<dbReference type="PANTHER" id="PTHR43467:SF2">
    <property type="entry name" value="COBALT-PRECORRIN-2 C(20)-METHYLTRANSFERASE"/>
    <property type="match status" value="1"/>
</dbReference>
<dbReference type="Gene3D" id="3.30.950.10">
    <property type="entry name" value="Methyltransferase, Cobalt-precorrin-4 Transmethylase, Domain 2"/>
    <property type="match status" value="1"/>
</dbReference>
<dbReference type="UniPathway" id="UPA00148"/>
<gene>
    <name evidence="10" type="ORF">EES38_00430</name>
</gene>
<comment type="pathway">
    <text evidence="1">Cofactor biosynthesis; adenosylcobalamin biosynthesis.</text>
</comment>
<sequence length="237" mass="25803">MLGQGTLYAIGTGPGASDLITVRGANILASVDVLYTPSGKRGGDSLAYKIVKEYVGDSVDVKTRHFPMSNSDNEKIQAWDAIADEIQNDVRSGRDVAFISLGDSMLFSTWVFLLERLKNKITIEIIPGISSFSAISSSSLLPMAMENQTMAVVPCTIEVAKIEQALLDNDVVILMKVYGRFAMIRGILNRLNLLDHAVLMANATMDGEIMHKGLASLNDEQELPYFSTVIVNKSELA</sequence>
<evidence type="ECO:0000256" key="4">
    <source>
        <dbReference type="ARBA" id="ARBA00022603"/>
    </source>
</evidence>
<evidence type="ECO:0000256" key="1">
    <source>
        <dbReference type="ARBA" id="ARBA00004953"/>
    </source>
</evidence>
<dbReference type="InterPro" id="IPR000878">
    <property type="entry name" value="4pyrrol_Mease"/>
</dbReference>
<evidence type="ECO:0000256" key="3">
    <source>
        <dbReference type="ARBA" id="ARBA00022573"/>
    </source>
</evidence>
<evidence type="ECO:0000256" key="7">
    <source>
        <dbReference type="PIRNR" id="PIRNR036427"/>
    </source>
</evidence>
<dbReference type="InterPro" id="IPR012382">
    <property type="entry name" value="CobI/CbiL"/>
</dbReference>
<dbReference type="RefSeq" id="WP_124935202.1">
    <property type="nucleotide sequence ID" value="NZ_RJVQ01000001.1"/>
</dbReference>